<feature type="domain" description="PDZ" evidence="4">
    <location>
        <begin position="136"/>
        <end position="213"/>
    </location>
</feature>
<dbReference type="SMART" id="SM00456">
    <property type="entry name" value="WW"/>
    <property type="match status" value="2"/>
</dbReference>
<dbReference type="PROSITE" id="PS50020">
    <property type="entry name" value="WW_DOMAIN_2"/>
    <property type="match status" value="2"/>
</dbReference>
<dbReference type="Gene3D" id="2.20.70.10">
    <property type="match status" value="1"/>
</dbReference>
<reference evidence="6" key="1">
    <citation type="journal article" date="2013" name="Genetics">
        <title>The draft genome and transcriptome of Panagrellus redivivus are shaped by the harsh demands of a free-living lifestyle.</title>
        <authorList>
            <person name="Srinivasan J."/>
            <person name="Dillman A.R."/>
            <person name="Macchietto M.G."/>
            <person name="Heikkinen L."/>
            <person name="Lakso M."/>
            <person name="Fracchia K.M."/>
            <person name="Antoshechkin I."/>
            <person name="Mortazavi A."/>
            <person name="Wong G."/>
            <person name="Sternberg P.W."/>
        </authorList>
    </citation>
    <scope>NUCLEOTIDE SEQUENCE [LARGE SCALE GENOMIC DNA]</scope>
    <source>
        <strain evidence="6">MT8872</strain>
    </source>
</reference>
<protein>
    <submittedName>
        <fullName evidence="7">FERM and PDZ domain-containing protein 4</fullName>
    </submittedName>
</protein>
<dbReference type="InterPro" id="IPR035963">
    <property type="entry name" value="FERM_2"/>
</dbReference>
<dbReference type="InterPro" id="IPR029071">
    <property type="entry name" value="Ubiquitin-like_domsf"/>
</dbReference>
<dbReference type="PROSITE" id="PS50106">
    <property type="entry name" value="PDZ"/>
    <property type="match status" value="1"/>
</dbReference>
<feature type="compositionally biased region" description="Polar residues" evidence="1">
    <location>
        <begin position="103"/>
        <end position="123"/>
    </location>
</feature>
<name>A0A7E4ULG5_PANRE</name>
<feature type="region of interest" description="Disordered" evidence="1">
    <location>
        <begin position="99"/>
        <end position="129"/>
    </location>
</feature>
<dbReference type="InterPro" id="IPR036020">
    <property type="entry name" value="WW_dom_sf"/>
</dbReference>
<evidence type="ECO:0000259" key="3">
    <source>
        <dbReference type="PROSITE" id="PS50057"/>
    </source>
</evidence>
<reference evidence="7" key="2">
    <citation type="submission" date="2020-10" db="UniProtKB">
        <authorList>
            <consortium name="WormBaseParasite"/>
        </authorList>
    </citation>
    <scope>IDENTIFICATION</scope>
</reference>
<dbReference type="SMART" id="SM00295">
    <property type="entry name" value="B41"/>
    <property type="match status" value="1"/>
</dbReference>
<dbReference type="CDD" id="cd14473">
    <property type="entry name" value="FERM_B-lobe"/>
    <property type="match status" value="1"/>
</dbReference>
<dbReference type="InterPro" id="IPR036034">
    <property type="entry name" value="PDZ_sf"/>
</dbReference>
<dbReference type="PROSITE" id="PS01159">
    <property type="entry name" value="WW_DOMAIN_1"/>
    <property type="match status" value="1"/>
</dbReference>
<dbReference type="Proteomes" id="UP000492821">
    <property type="component" value="Unassembled WGS sequence"/>
</dbReference>
<dbReference type="Pfam" id="PF00397">
    <property type="entry name" value="WW"/>
    <property type="match status" value="1"/>
</dbReference>
<dbReference type="GO" id="GO:0007165">
    <property type="term" value="P:signal transduction"/>
    <property type="evidence" value="ECO:0007669"/>
    <property type="project" value="InterPro"/>
</dbReference>
<dbReference type="PANTHER" id="PTHR46221:SF3">
    <property type="entry name" value="FERM AND PDZ DOMAIN-CONTAINING PROTEIN 4"/>
    <property type="match status" value="1"/>
</dbReference>
<dbReference type="InterPro" id="IPR000159">
    <property type="entry name" value="RA_dom"/>
</dbReference>
<dbReference type="InterPro" id="IPR019749">
    <property type="entry name" value="Band_41_domain"/>
</dbReference>
<dbReference type="Gene3D" id="2.30.42.10">
    <property type="match status" value="1"/>
</dbReference>
<feature type="compositionally biased region" description="Polar residues" evidence="1">
    <location>
        <begin position="1"/>
        <end position="15"/>
    </location>
</feature>
<dbReference type="PANTHER" id="PTHR46221">
    <property type="entry name" value="FERM AND PDZ DOMAIN-CONTAINING PROTEIN FAMILY MEMBER"/>
    <property type="match status" value="1"/>
</dbReference>
<evidence type="ECO:0000256" key="1">
    <source>
        <dbReference type="SAM" id="MobiDB-lite"/>
    </source>
</evidence>
<feature type="domain" description="WW" evidence="2">
    <location>
        <begin position="70"/>
        <end position="103"/>
    </location>
</feature>
<evidence type="ECO:0000313" key="7">
    <source>
        <dbReference type="WBParaSite" id="Pan_g10166.t1"/>
    </source>
</evidence>
<dbReference type="InterPro" id="IPR014352">
    <property type="entry name" value="FERM/acyl-CoA-bd_prot_sf"/>
</dbReference>
<dbReference type="AlphaFoldDB" id="A0A7E4ULG5"/>
<dbReference type="Gene3D" id="1.20.80.10">
    <property type="match status" value="1"/>
</dbReference>
<dbReference type="Pfam" id="PF00595">
    <property type="entry name" value="PDZ"/>
    <property type="match status" value="1"/>
</dbReference>
<evidence type="ECO:0000313" key="6">
    <source>
        <dbReference type="Proteomes" id="UP000492821"/>
    </source>
</evidence>
<feature type="compositionally biased region" description="Polar residues" evidence="1">
    <location>
        <begin position="800"/>
        <end position="812"/>
    </location>
</feature>
<dbReference type="SMART" id="SM00228">
    <property type="entry name" value="PDZ"/>
    <property type="match status" value="1"/>
</dbReference>
<evidence type="ECO:0000259" key="5">
    <source>
        <dbReference type="PROSITE" id="PS50200"/>
    </source>
</evidence>
<feature type="compositionally biased region" description="Polar residues" evidence="1">
    <location>
        <begin position="682"/>
        <end position="691"/>
    </location>
</feature>
<dbReference type="Gene3D" id="3.10.20.90">
    <property type="entry name" value="Phosphatidylinositol 3-kinase Catalytic Subunit, Chain A, domain 1"/>
    <property type="match status" value="1"/>
</dbReference>
<dbReference type="Pfam" id="PF21989">
    <property type="entry name" value="RA_2"/>
    <property type="match status" value="1"/>
</dbReference>
<dbReference type="CDD" id="cd00201">
    <property type="entry name" value="WW"/>
    <property type="match status" value="2"/>
</dbReference>
<feature type="domain" description="Ras-associating" evidence="5">
    <location>
        <begin position="249"/>
        <end position="291"/>
    </location>
</feature>
<feature type="region of interest" description="Disordered" evidence="1">
    <location>
        <begin position="1"/>
        <end position="27"/>
    </location>
</feature>
<dbReference type="InterPro" id="IPR001478">
    <property type="entry name" value="PDZ"/>
</dbReference>
<evidence type="ECO:0000259" key="4">
    <source>
        <dbReference type="PROSITE" id="PS50106"/>
    </source>
</evidence>
<dbReference type="PROSITE" id="PS50057">
    <property type="entry name" value="FERM_3"/>
    <property type="match status" value="1"/>
</dbReference>
<dbReference type="WBParaSite" id="Pan_g10166.t1">
    <property type="protein sequence ID" value="Pan_g10166.t1"/>
    <property type="gene ID" value="Pan_g10166"/>
</dbReference>
<keyword evidence="6" id="KW-1185">Reference proteome</keyword>
<dbReference type="InterPro" id="IPR001202">
    <property type="entry name" value="WW_dom"/>
</dbReference>
<sequence>MESSEDANHSINDGSLGSAEPDDDYHSISGVNVPSECDLCVLADQRIFYLHHRTKKSYWEPPRISWNCHLGLPYGWEEAVDAFGAQYFINHLAKTTTYEDPRQGSSVMSTVSTDQNESESTPLHSIELPETPPLRTYEIHRHASIGFGFVAASQHPVVIQFVTLGGPSDGKLLANDQIIEVNGVDVSGQGKDEVVSMIRGSASPLTLTVGQLPPKQKTGKRRNCRVRFQDCVNVSNCDPNDCLPVIPNVVRVFLENGQTKSFKYDQTTTVQDVLNNLAEKLQIKDVRRFTLASEQAICTRSPRLTLLQNDHLLCKLASSPAAQSSRCRFRLTYVPPDVREYAMDDIHAFNYLYEQCVNDVVAGRFSYEMRYEACVRLAALHLRQVAIDTGSLKADGRASVSRMEKEYGLATFLPTILLENVKRKEIRKHLRFYLKKDDDDQPQTHCHNGISPRSCTSMKKCSFSEELPSFSGCSMINDAKDVNLGLRLKYVQIVSHLPTFGGRCFSVTFKQTHMEMVMQVDPVQGLLVRHPGKMSQPTIQVDFDLIDRFLVIPDTDILRVIIVKLRNTGQQGMEFLIDKDDINDLIQFVSGYCVVIHNREIPFEYIDNPNDESLLGANAPVYHGTHFVYPAGWNYSSEMKLGVEVMVNFMHDPPPYNQALGATTFYNDGNPTDEPDTERTDISCNGNGTDSSPEKLKQKIESLDFPKFIDEPSPSESPRIGCHNDTSPSRMAKLLHVTDSFWSHHNNHQGTSKFRDSIRVHKQRHSVPNGTTPKASPRRMRRISSSSDTDCSQSPAALGTESQTVTATNSPMQAERVVVPRPTHIMRDFLTARPVNVIDHQTVSFGLNSPDQLPQISESRLAELFSPSDFGKNHVENLLTLFPDRVCTDSEIIDLTDIDSEERKHVRFNFAECPAPPKPPRTFSGPKVEIEDIDENNGDHAPLISKASGKEALSGVKLRSLTTSKTFPMGDRELDFGDDFVPRTYAAARKEWDAQLAQTKPQVRRMSLKEFTGLEATNSKGHRVSMSPLLSRLHHTSISNHQGANLLDKFCIRRRSSSGLSRNPSDGFGQPVTHRFEIAPDTAPVAPRLVAEPIDFEKLDERLAQMRGRLSKTLLNIPNESPRKRQTVDAEKSKLMDELSRLAFGCKSMVRATTLQGPSEELWRGIVLDTVDSADNVTDVAESILRKSNSLYQAQLMTSKTDQMLRALIETVHDMHKAYVAPQYGDEAKQLVRSSTTLAATLNQLIQSVQGL</sequence>
<dbReference type="InterPro" id="IPR019748">
    <property type="entry name" value="FERM_central"/>
</dbReference>
<dbReference type="SUPFAM" id="SSF47031">
    <property type="entry name" value="Second domain of FERM"/>
    <property type="match status" value="1"/>
</dbReference>
<feature type="compositionally biased region" description="Low complexity" evidence="1">
    <location>
        <begin position="783"/>
        <end position="794"/>
    </location>
</feature>
<proteinExistence type="predicted"/>
<dbReference type="SUPFAM" id="SSF50156">
    <property type="entry name" value="PDZ domain-like"/>
    <property type="match status" value="1"/>
</dbReference>
<dbReference type="InterPro" id="IPR000299">
    <property type="entry name" value="FERM_domain"/>
</dbReference>
<dbReference type="PROSITE" id="PS50200">
    <property type="entry name" value="RA"/>
    <property type="match status" value="1"/>
</dbReference>
<evidence type="ECO:0000259" key="2">
    <source>
        <dbReference type="PROSITE" id="PS50020"/>
    </source>
</evidence>
<feature type="domain" description="FERM" evidence="3">
    <location>
        <begin position="248"/>
        <end position="600"/>
    </location>
</feature>
<organism evidence="6 7">
    <name type="scientific">Panagrellus redivivus</name>
    <name type="common">Microworm</name>
    <dbReference type="NCBI Taxonomy" id="6233"/>
    <lineage>
        <taxon>Eukaryota</taxon>
        <taxon>Metazoa</taxon>
        <taxon>Ecdysozoa</taxon>
        <taxon>Nematoda</taxon>
        <taxon>Chromadorea</taxon>
        <taxon>Rhabditida</taxon>
        <taxon>Tylenchina</taxon>
        <taxon>Panagrolaimomorpha</taxon>
        <taxon>Panagrolaimoidea</taxon>
        <taxon>Panagrolaimidae</taxon>
        <taxon>Panagrellus</taxon>
    </lineage>
</organism>
<dbReference type="Pfam" id="PF00373">
    <property type="entry name" value="FERM_M"/>
    <property type="match status" value="1"/>
</dbReference>
<dbReference type="SUPFAM" id="SSF51045">
    <property type="entry name" value="WW domain"/>
    <property type="match status" value="1"/>
</dbReference>
<feature type="domain" description="WW" evidence="2">
    <location>
        <begin position="46"/>
        <end position="64"/>
    </location>
</feature>
<feature type="region of interest" description="Disordered" evidence="1">
    <location>
        <begin position="666"/>
        <end position="695"/>
    </location>
</feature>
<accession>A0A7E4ULG5</accession>
<dbReference type="SUPFAM" id="SSF54236">
    <property type="entry name" value="Ubiquitin-like"/>
    <property type="match status" value="1"/>
</dbReference>
<feature type="region of interest" description="Disordered" evidence="1">
    <location>
        <begin position="760"/>
        <end position="812"/>
    </location>
</feature>